<name>A0A2A9ENK1_9MICO</name>
<dbReference type="EMBL" id="PDJI01000004">
    <property type="protein sequence ID" value="PFG39832.1"/>
    <property type="molecule type" value="Genomic_DNA"/>
</dbReference>
<dbReference type="OrthoDB" id="9772095at2"/>
<feature type="domain" description="DUF5648" evidence="3">
    <location>
        <begin position="61"/>
        <end position="195"/>
    </location>
</feature>
<dbReference type="InterPro" id="IPR004843">
    <property type="entry name" value="Calcineurin-like_PHP"/>
</dbReference>
<organism evidence="4 5">
    <name type="scientific">Georgenia soli</name>
    <dbReference type="NCBI Taxonomy" id="638953"/>
    <lineage>
        <taxon>Bacteria</taxon>
        <taxon>Bacillati</taxon>
        <taxon>Actinomycetota</taxon>
        <taxon>Actinomycetes</taxon>
        <taxon>Micrococcales</taxon>
        <taxon>Bogoriellaceae</taxon>
        <taxon>Georgenia</taxon>
    </lineage>
</organism>
<reference evidence="4 5" key="1">
    <citation type="submission" date="2017-10" db="EMBL/GenBank/DDBJ databases">
        <title>Sequencing the genomes of 1000 actinobacteria strains.</title>
        <authorList>
            <person name="Klenk H.-P."/>
        </authorList>
    </citation>
    <scope>NUCLEOTIDE SEQUENCE [LARGE SCALE GENOMIC DNA]</scope>
    <source>
        <strain evidence="4 5">DSM 21838</strain>
    </source>
</reference>
<evidence type="ECO:0000313" key="4">
    <source>
        <dbReference type="EMBL" id="PFG39832.1"/>
    </source>
</evidence>
<protein>
    <submittedName>
        <fullName evidence="4">Calcineurin-like phosphoesterase family protein</fullName>
    </submittedName>
</protein>
<feature type="domain" description="Calcineurin-like phosphoesterase" evidence="2">
    <location>
        <begin position="236"/>
        <end position="421"/>
    </location>
</feature>
<keyword evidence="5" id="KW-1185">Reference proteome</keyword>
<sequence length="492" mass="53367">MRTVDGLGRWVAGVTAVVLLAGCGSVAETRAPASQPDGTGPAHHDAASRQDLCSLMTDAVHQRIDPRTDNSILTTSRAEADTAQHDGGFSDDDGVAFLGSATAREGLRLVHHLLRPATGQHAYTLEGRRLEDLIRDGYILQEDGFFASAKSADCLEAVHELVRAKDGQQRLAITDGQREELMAAGFADLGVSFFVATDTVFTLAVLPDTQKEVHPGREPNLFLHRAQWLASNEDALDLRYITHTGDVVDWDTPGHEQYKLAHEGVAVLDATGIPYSFAVGNHDAMATAVGGSARDGANTQAQLRHTETFNTYFGVDHVENLRGTFEEGKVDNSYSTFTAGGVDWLVLHLELWPRLRAVHWASEVLAAHRYHNAIIVTHSFLEADGSISQDNGGYGNTSPQFVLDHLVARAPNVRFVLSGHTGTWAHSEQQGVAGNPIHIIQTAYHDDATNPTRLIEIDTQADSFTTSVYAPYTDTTKQDGSAFTVEGLELIE</sequence>
<proteinExistence type="predicted"/>
<evidence type="ECO:0000259" key="3">
    <source>
        <dbReference type="Pfam" id="PF18885"/>
    </source>
</evidence>
<dbReference type="InterPro" id="IPR029052">
    <property type="entry name" value="Metallo-depent_PP-like"/>
</dbReference>
<feature type="region of interest" description="Disordered" evidence="1">
    <location>
        <begin position="66"/>
        <end position="87"/>
    </location>
</feature>
<dbReference type="InterPro" id="IPR043708">
    <property type="entry name" value="DUF5648"/>
</dbReference>
<accession>A0A2A9ENK1</accession>
<dbReference type="PANTHER" id="PTHR43143">
    <property type="entry name" value="METALLOPHOSPHOESTERASE, CALCINEURIN SUPERFAMILY"/>
    <property type="match status" value="1"/>
</dbReference>
<dbReference type="PROSITE" id="PS51257">
    <property type="entry name" value="PROKAR_LIPOPROTEIN"/>
    <property type="match status" value="1"/>
</dbReference>
<dbReference type="GO" id="GO:0016787">
    <property type="term" value="F:hydrolase activity"/>
    <property type="evidence" value="ECO:0007669"/>
    <property type="project" value="InterPro"/>
</dbReference>
<comment type="caution">
    <text evidence="4">The sequence shown here is derived from an EMBL/GenBank/DDBJ whole genome shotgun (WGS) entry which is preliminary data.</text>
</comment>
<dbReference type="SUPFAM" id="SSF56300">
    <property type="entry name" value="Metallo-dependent phosphatases"/>
    <property type="match status" value="1"/>
</dbReference>
<evidence type="ECO:0000259" key="2">
    <source>
        <dbReference type="Pfam" id="PF00149"/>
    </source>
</evidence>
<dbReference type="Gene3D" id="3.60.21.10">
    <property type="match status" value="1"/>
</dbReference>
<dbReference type="RefSeq" id="WP_098483865.1">
    <property type="nucleotide sequence ID" value="NZ_PDJI01000004.1"/>
</dbReference>
<dbReference type="Pfam" id="PF18885">
    <property type="entry name" value="DUF5648"/>
    <property type="match status" value="1"/>
</dbReference>
<evidence type="ECO:0000256" key="1">
    <source>
        <dbReference type="SAM" id="MobiDB-lite"/>
    </source>
</evidence>
<dbReference type="Proteomes" id="UP000222106">
    <property type="component" value="Unassembled WGS sequence"/>
</dbReference>
<dbReference type="InterPro" id="IPR051918">
    <property type="entry name" value="STPP_CPPED1"/>
</dbReference>
<dbReference type="Pfam" id="PF00149">
    <property type="entry name" value="Metallophos"/>
    <property type="match status" value="1"/>
</dbReference>
<dbReference type="AlphaFoldDB" id="A0A2A9ENK1"/>
<gene>
    <name evidence="4" type="ORF">ATJ97_2350</name>
</gene>
<dbReference type="PANTHER" id="PTHR43143:SF5">
    <property type="entry name" value="SECRETED PROTEIN"/>
    <property type="match status" value="1"/>
</dbReference>
<evidence type="ECO:0000313" key="5">
    <source>
        <dbReference type="Proteomes" id="UP000222106"/>
    </source>
</evidence>